<reference evidence="5 6" key="1">
    <citation type="submission" date="2014-04" db="EMBL/GenBank/DDBJ databases">
        <title>Genome evolution of avian class.</title>
        <authorList>
            <person name="Zhang G."/>
            <person name="Li C."/>
        </authorList>
    </citation>
    <scope>NUCLEOTIDE SEQUENCE [LARGE SCALE GENOMIC DNA]</scope>
    <source>
        <strain evidence="5">BGI_N308</strain>
    </source>
</reference>
<name>A0A093JP59_STRCA</name>
<evidence type="ECO:0000256" key="1">
    <source>
        <dbReference type="ARBA" id="ARBA00008535"/>
    </source>
</evidence>
<dbReference type="FunFam" id="3.40.50.300:FF:000366">
    <property type="entry name" value="GTPase, IMAP family member 2"/>
    <property type="match status" value="1"/>
</dbReference>
<dbReference type="InterPro" id="IPR006703">
    <property type="entry name" value="G_AIG1"/>
</dbReference>
<evidence type="ECO:0000256" key="3">
    <source>
        <dbReference type="ARBA" id="ARBA00023134"/>
    </source>
</evidence>
<sequence length="211" mass="24227">NILLVGKTGSGKSATGNTILDRPAFSSKIAPHAITKDCSRAKRNFKEREIVVIDTPGLFDTKQANEETARKIKEAIHYHFSGVHAILLVMQLSRITKEEMEVAEWITKILHTEAQRYTILTFTRAEELEKPEDIRSFIEGSEYLKGLAEKCGNRYIAFSNVAKGEQRDKQISRLISEIDKMIETNHDRPCYTREMLEKDKRTFFARFCTIL</sequence>
<evidence type="ECO:0000259" key="4">
    <source>
        <dbReference type="PROSITE" id="PS51720"/>
    </source>
</evidence>
<accession>A0A093JP59</accession>
<dbReference type="PANTHER" id="PTHR10903">
    <property type="entry name" value="GTPASE, IMAP FAMILY MEMBER-RELATED"/>
    <property type="match status" value="1"/>
</dbReference>
<dbReference type="Pfam" id="PF04548">
    <property type="entry name" value="AIG1"/>
    <property type="match status" value="1"/>
</dbReference>
<evidence type="ECO:0000256" key="2">
    <source>
        <dbReference type="ARBA" id="ARBA00022741"/>
    </source>
</evidence>
<dbReference type="SUPFAM" id="SSF52540">
    <property type="entry name" value="P-loop containing nucleoside triphosphate hydrolases"/>
    <property type="match status" value="1"/>
</dbReference>
<feature type="non-terminal residue" evidence="5">
    <location>
        <position position="211"/>
    </location>
</feature>
<comment type="similarity">
    <text evidence="1">Belongs to the TRAFAC class TrmE-Era-EngA-EngB-Septin-like GTPase superfamily. AIG1/Toc34/Toc159-like paraseptin GTPase family. IAN subfamily.</text>
</comment>
<evidence type="ECO:0000313" key="5">
    <source>
        <dbReference type="EMBL" id="KFV80494.1"/>
    </source>
</evidence>
<proteinExistence type="inferred from homology"/>
<feature type="non-terminal residue" evidence="5">
    <location>
        <position position="1"/>
    </location>
</feature>
<keyword evidence="6" id="KW-1185">Reference proteome</keyword>
<dbReference type="PROSITE" id="PS51720">
    <property type="entry name" value="G_AIG1"/>
    <property type="match status" value="1"/>
</dbReference>
<dbReference type="EMBL" id="KL206237">
    <property type="protein sequence ID" value="KFV80494.1"/>
    <property type="molecule type" value="Genomic_DNA"/>
</dbReference>
<keyword evidence="2" id="KW-0547">Nucleotide-binding</keyword>
<dbReference type="Proteomes" id="UP000053584">
    <property type="component" value="Unassembled WGS sequence"/>
</dbReference>
<dbReference type="AlphaFoldDB" id="A0A093JP59"/>
<dbReference type="InterPro" id="IPR045058">
    <property type="entry name" value="GIMA/IAN/Toc"/>
</dbReference>
<dbReference type="InterPro" id="IPR027417">
    <property type="entry name" value="P-loop_NTPase"/>
</dbReference>
<dbReference type="Gene3D" id="3.40.50.300">
    <property type="entry name" value="P-loop containing nucleotide triphosphate hydrolases"/>
    <property type="match status" value="1"/>
</dbReference>
<dbReference type="STRING" id="441894.ENSSCUP00000009522"/>
<dbReference type="PANTHER" id="PTHR10903:SF170">
    <property type="entry name" value="GTPASE IMAP FAMILY MEMBER 7"/>
    <property type="match status" value="1"/>
</dbReference>
<dbReference type="GO" id="GO:0005525">
    <property type="term" value="F:GTP binding"/>
    <property type="evidence" value="ECO:0007669"/>
    <property type="project" value="UniProtKB-KW"/>
</dbReference>
<evidence type="ECO:0000313" key="6">
    <source>
        <dbReference type="Proteomes" id="UP000053584"/>
    </source>
</evidence>
<organism evidence="5 6">
    <name type="scientific">Struthio camelus australis</name>
    <dbReference type="NCBI Taxonomy" id="441894"/>
    <lineage>
        <taxon>Eukaryota</taxon>
        <taxon>Metazoa</taxon>
        <taxon>Chordata</taxon>
        <taxon>Craniata</taxon>
        <taxon>Vertebrata</taxon>
        <taxon>Euteleostomi</taxon>
        <taxon>Archelosauria</taxon>
        <taxon>Archosauria</taxon>
        <taxon>Dinosauria</taxon>
        <taxon>Saurischia</taxon>
        <taxon>Theropoda</taxon>
        <taxon>Coelurosauria</taxon>
        <taxon>Aves</taxon>
        <taxon>Palaeognathae</taxon>
        <taxon>Struthioniformes</taxon>
        <taxon>Struthionidae</taxon>
        <taxon>Struthio</taxon>
    </lineage>
</organism>
<gene>
    <name evidence="5" type="ORF">N308_11675</name>
</gene>
<keyword evidence="3" id="KW-0342">GTP-binding</keyword>
<feature type="domain" description="AIG1-type G" evidence="4">
    <location>
        <begin position="1"/>
        <end position="200"/>
    </location>
</feature>
<protein>
    <submittedName>
        <fullName evidence="5">GTPase IMAP family member 7</fullName>
    </submittedName>
</protein>